<dbReference type="EMBL" id="QWIM01001463">
    <property type="protein sequence ID" value="RMY25548.1"/>
    <property type="molecule type" value="Genomic_DNA"/>
</dbReference>
<keyword evidence="3 7" id="KW-0812">Transmembrane</keyword>
<dbReference type="Gene3D" id="1.20.1740.10">
    <property type="entry name" value="Amino acid/polyamine transporter I"/>
    <property type="match status" value="1"/>
</dbReference>
<feature type="compositionally biased region" description="Basic and acidic residues" evidence="6">
    <location>
        <begin position="35"/>
        <end position="49"/>
    </location>
</feature>
<dbReference type="InterPro" id="IPR002293">
    <property type="entry name" value="AA/rel_permease1"/>
</dbReference>
<evidence type="ECO:0000313" key="12">
    <source>
        <dbReference type="Proteomes" id="UP000271337"/>
    </source>
</evidence>
<evidence type="ECO:0000256" key="6">
    <source>
        <dbReference type="SAM" id="MobiDB-lite"/>
    </source>
</evidence>
<gene>
    <name evidence="11" type="ORF">D0866_11077</name>
    <name evidence="9" type="ORF">D0867_10690</name>
    <name evidence="10" type="ORF">D0868_06840</name>
    <name evidence="8" type="ORF">D0869_06879</name>
</gene>
<dbReference type="Pfam" id="PF13520">
    <property type="entry name" value="AA_permease_2"/>
    <property type="match status" value="1"/>
</dbReference>
<evidence type="ECO:0000313" key="10">
    <source>
        <dbReference type="EMBL" id="RMY04643.1"/>
    </source>
</evidence>
<keyword evidence="2" id="KW-0813">Transport</keyword>
<dbReference type="Proteomes" id="UP000271337">
    <property type="component" value="Unassembled WGS sequence"/>
</dbReference>
<protein>
    <recommendedName>
        <fullName evidence="16">Amino acid permease/ SLC12A domain-containing protein</fullName>
    </recommendedName>
</protein>
<dbReference type="EMBL" id="QWIL01001425">
    <property type="protein sequence ID" value="RMY03439.1"/>
    <property type="molecule type" value="Genomic_DNA"/>
</dbReference>
<evidence type="ECO:0000256" key="1">
    <source>
        <dbReference type="ARBA" id="ARBA00004141"/>
    </source>
</evidence>
<feature type="transmembrane region" description="Helical" evidence="7">
    <location>
        <begin position="411"/>
        <end position="429"/>
    </location>
</feature>
<name>A0A3M6YNQ7_HORWE</name>
<evidence type="ECO:0000313" key="11">
    <source>
        <dbReference type="EMBL" id="RMY25548.1"/>
    </source>
</evidence>
<evidence type="ECO:0000313" key="13">
    <source>
        <dbReference type="Proteomes" id="UP000276864"/>
    </source>
</evidence>
<dbReference type="PANTHER" id="PTHR45649">
    <property type="entry name" value="AMINO-ACID PERMEASE BAT1"/>
    <property type="match status" value="1"/>
</dbReference>
<evidence type="ECO:0000313" key="15">
    <source>
        <dbReference type="Proteomes" id="UP000282582"/>
    </source>
</evidence>
<dbReference type="EMBL" id="QWIK01000532">
    <property type="protein sequence ID" value="RMY04643.1"/>
    <property type="molecule type" value="Genomic_DNA"/>
</dbReference>
<dbReference type="GO" id="GO:0022857">
    <property type="term" value="F:transmembrane transporter activity"/>
    <property type="evidence" value="ECO:0007669"/>
    <property type="project" value="InterPro"/>
</dbReference>
<dbReference type="EMBL" id="QWIJ01000525">
    <property type="protein sequence ID" value="RMX81339.1"/>
    <property type="molecule type" value="Genomic_DNA"/>
</dbReference>
<evidence type="ECO:0000256" key="5">
    <source>
        <dbReference type="ARBA" id="ARBA00023136"/>
    </source>
</evidence>
<organism evidence="10 15">
    <name type="scientific">Hortaea werneckii</name>
    <name type="common">Black yeast</name>
    <name type="synonym">Cladosporium werneckii</name>
    <dbReference type="NCBI Taxonomy" id="91943"/>
    <lineage>
        <taxon>Eukaryota</taxon>
        <taxon>Fungi</taxon>
        <taxon>Dikarya</taxon>
        <taxon>Ascomycota</taxon>
        <taxon>Pezizomycotina</taxon>
        <taxon>Dothideomycetes</taxon>
        <taxon>Dothideomycetidae</taxon>
        <taxon>Mycosphaerellales</taxon>
        <taxon>Teratosphaeriaceae</taxon>
        <taxon>Hortaea</taxon>
    </lineage>
</organism>
<proteinExistence type="predicted"/>
<evidence type="ECO:0000313" key="8">
    <source>
        <dbReference type="EMBL" id="RMX81339.1"/>
    </source>
</evidence>
<sequence>MASSSSFRLRSQEPEITAESIELKSPVTYTVSDDPDCKDSPENESPVHGDLELWGDTEHDLRDMKRLGKKQEFQRNFTFWSALGFVSVYMATWEFVLVSLSVGFANGGFAGLFWCFLTTVLCYSSIVASLAEMASMFTGRKSQCCVDWVSEFAPPEYQRILSYASGWMSTLGWLASVAGSNFVLTTQIEAMVNIMRPSFAFENWQYVLLMVAFVTITILFNTWGAKALPTLETTSLIGHLVGFFIVLIPLWVLCPKNDASEVFSSFEWQGGWSPGPGYLVSQVTVMYCNLGSDSVVHISEEVEDASVTVPRCMWYSYIGNVLMGIVMLVTMLFCIGPLEDVIDSDVPYLLLFNNTGSTTLSVILNVILFVLIYAGNITALATCAREMWAFARDRGLPFSSWIGKMNTHWNIPFHSVYATSAACILLSFINFGSTLAFNIVVSVSLLGLLSTYMISIGCVLLKRIRGEPLPPARWSLGRYGILVNTFGFVYSGVIIVFSCFPSYLPVDAASANYGPLIWVAVMVIAVIVYVVHGKRHYTAPVQFVEGRKAAGVGFQSS</sequence>
<feature type="transmembrane region" description="Helical" evidence="7">
    <location>
        <begin position="435"/>
        <end position="461"/>
    </location>
</feature>
<evidence type="ECO:0000256" key="2">
    <source>
        <dbReference type="ARBA" id="ARBA00022448"/>
    </source>
</evidence>
<feature type="transmembrane region" description="Helical" evidence="7">
    <location>
        <begin position="516"/>
        <end position="532"/>
    </location>
</feature>
<accession>A0A3M6YNQ7</accession>
<feature type="region of interest" description="Disordered" evidence="6">
    <location>
        <begin position="29"/>
        <end position="49"/>
    </location>
</feature>
<dbReference type="PANTHER" id="PTHR45649:SF4">
    <property type="entry name" value="TRANSPORTER, PUTATIVE (EUROFUNG)-RELATED"/>
    <property type="match status" value="1"/>
</dbReference>
<dbReference type="AlphaFoldDB" id="A0A3M6YNQ7"/>
<feature type="transmembrane region" description="Helical" evidence="7">
    <location>
        <begin position="358"/>
        <end position="384"/>
    </location>
</feature>
<comment type="subcellular location">
    <subcellularLocation>
        <location evidence="1">Membrane</location>
        <topology evidence="1">Multi-pass membrane protein</topology>
    </subcellularLocation>
</comment>
<keyword evidence="5 7" id="KW-0472">Membrane</keyword>
<dbReference type="PIRSF" id="PIRSF006060">
    <property type="entry name" value="AA_transporter"/>
    <property type="match status" value="1"/>
</dbReference>
<feature type="transmembrane region" description="Helical" evidence="7">
    <location>
        <begin position="317"/>
        <end position="338"/>
    </location>
</feature>
<comment type="caution">
    <text evidence="10">The sequence shown here is derived from an EMBL/GenBank/DDBJ whole genome shotgun (WGS) entry which is preliminary data.</text>
</comment>
<evidence type="ECO:0000256" key="4">
    <source>
        <dbReference type="ARBA" id="ARBA00022989"/>
    </source>
</evidence>
<dbReference type="VEuPathDB" id="FungiDB:BTJ68_00375"/>
<keyword evidence="4 7" id="KW-1133">Transmembrane helix</keyword>
<evidence type="ECO:0000313" key="14">
    <source>
        <dbReference type="Proteomes" id="UP000281245"/>
    </source>
</evidence>
<evidence type="ECO:0000313" key="9">
    <source>
        <dbReference type="EMBL" id="RMY03439.1"/>
    </source>
</evidence>
<feature type="transmembrane region" description="Helical" evidence="7">
    <location>
        <begin position="481"/>
        <end position="504"/>
    </location>
</feature>
<dbReference type="GO" id="GO:0016020">
    <property type="term" value="C:membrane"/>
    <property type="evidence" value="ECO:0007669"/>
    <property type="project" value="UniProtKB-SubCell"/>
</dbReference>
<evidence type="ECO:0000256" key="7">
    <source>
        <dbReference type="SAM" id="Phobius"/>
    </source>
</evidence>
<evidence type="ECO:0000256" key="3">
    <source>
        <dbReference type="ARBA" id="ARBA00022692"/>
    </source>
</evidence>
<evidence type="ECO:0008006" key="16">
    <source>
        <dbReference type="Google" id="ProtNLM"/>
    </source>
</evidence>
<dbReference type="OrthoDB" id="3257095at2759"/>
<reference evidence="12 13" key="1">
    <citation type="journal article" date="2018" name="BMC Genomics">
        <title>Genomic evidence for intraspecific hybridization in a clonal and extremely halotolerant yeast.</title>
        <authorList>
            <person name="Gostincar C."/>
            <person name="Stajich J.E."/>
            <person name="Zupancic J."/>
            <person name="Zalar P."/>
            <person name="Gunde-Cimerman N."/>
        </authorList>
    </citation>
    <scope>NUCLEOTIDE SEQUENCE [LARGE SCALE GENOMIC DNA]</scope>
    <source>
        <strain evidence="11 13">EXF-6651</strain>
        <strain evidence="10 15">EXF-6654</strain>
        <strain evidence="8 14">EXF-6656</strain>
        <strain evidence="9 12">EXF-6669</strain>
    </source>
</reference>
<feature type="transmembrane region" description="Helical" evidence="7">
    <location>
        <begin position="236"/>
        <end position="254"/>
    </location>
</feature>
<dbReference type="Proteomes" id="UP000281245">
    <property type="component" value="Unassembled WGS sequence"/>
</dbReference>
<feature type="transmembrane region" description="Helical" evidence="7">
    <location>
        <begin position="204"/>
        <end position="224"/>
    </location>
</feature>
<feature type="transmembrane region" description="Helical" evidence="7">
    <location>
        <begin position="111"/>
        <end position="131"/>
    </location>
</feature>
<dbReference type="Proteomes" id="UP000282582">
    <property type="component" value="Unassembled WGS sequence"/>
</dbReference>
<dbReference type="Proteomes" id="UP000276864">
    <property type="component" value="Unassembled WGS sequence"/>
</dbReference>
<feature type="transmembrane region" description="Helical" evidence="7">
    <location>
        <begin position="79"/>
        <end position="105"/>
    </location>
</feature>